<feature type="domain" description="GIY-YIG" evidence="2">
    <location>
        <begin position="8"/>
        <end position="85"/>
    </location>
</feature>
<dbReference type="Pfam" id="PF01541">
    <property type="entry name" value="GIY-YIG"/>
    <property type="match status" value="1"/>
</dbReference>
<dbReference type="Gene3D" id="3.40.1440.10">
    <property type="entry name" value="GIY-YIG endonuclease"/>
    <property type="match status" value="1"/>
</dbReference>
<accession>A0ABS5I5N8</accession>
<gene>
    <name evidence="3" type="ORF">G3R48_15275</name>
</gene>
<keyword evidence="4" id="KW-1185">Reference proteome</keyword>
<dbReference type="PROSITE" id="PS50164">
    <property type="entry name" value="GIY_YIG"/>
    <property type="match status" value="1"/>
</dbReference>
<dbReference type="SUPFAM" id="SSF82771">
    <property type="entry name" value="GIY-YIG endonuclease"/>
    <property type="match status" value="1"/>
</dbReference>
<dbReference type="CDD" id="cd10456">
    <property type="entry name" value="GIY-YIG_UPF0213"/>
    <property type="match status" value="1"/>
</dbReference>
<sequence>MTQNSHADAWFVYMIKCANGHLYTGITTDVARRFNEHQLGGKKGAKYLKGKGPLTLVYKERQHDRSVATKRELAIKKMTREQKLGMIDSSKNLYIPALNVPKN</sequence>
<comment type="caution">
    <text evidence="3">The sequence shown here is derived from an EMBL/GenBank/DDBJ whole genome shotgun (WGS) entry which is preliminary data.</text>
</comment>
<dbReference type="InterPro" id="IPR000305">
    <property type="entry name" value="GIY-YIG_endonuc"/>
</dbReference>
<dbReference type="RefSeq" id="WP_153666089.1">
    <property type="nucleotide sequence ID" value="NZ_JAAIKR010000018.1"/>
</dbReference>
<evidence type="ECO:0000259" key="2">
    <source>
        <dbReference type="PROSITE" id="PS50164"/>
    </source>
</evidence>
<dbReference type="PANTHER" id="PTHR34477:SF1">
    <property type="entry name" value="UPF0213 PROTEIN YHBQ"/>
    <property type="match status" value="1"/>
</dbReference>
<dbReference type="PANTHER" id="PTHR34477">
    <property type="entry name" value="UPF0213 PROTEIN YHBQ"/>
    <property type="match status" value="1"/>
</dbReference>
<dbReference type="InterPro" id="IPR050190">
    <property type="entry name" value="UPF0213_domain"/>
</dbReference>
<dbReference type="Proteomes" id="UP000811844">
    <property type="component" value="Unassembled WGS sequence"/>
</dbReference>
<evidence type="ECO:0000313" key="4">
    <source>
        <dbReference type="Proteomes" id="UP000811844"/>
    </source>
</evidence>
<reference evidence="3 4" key="1">
    <citation type="submission" date="2020-02" db="EMBL/GenBank/DDBJ databases">
        <title>Shewanella WXL01 sp. nov., a marine bacterium isolated from green algae in Luhuitou Fringing Reef (Northern South China Sea).</title>
        <authorList>
            <person name="Wang X."/>
        </authorList>
    </citation>
    <scope>NUCLEOTIDE SEQUENCE [LARGE SCALE GENOMIC DNA]</scope>
    <source>
        <strain evidence="3 4">MCCC 1A01895</strain>
    </source>
</reference>
<comment type="similarity">
    <text evidence="1">Belongs to the UPF0213 family.</text>
</comment>
<proteinExistence type="inferred from homology"/>
<dbReference type="InterPro" id="IPR035901">
    <property type="entry name" value="GIY-YIG_endonuc_sf"/>
</dbReference>
<dbReference type="EMBL" id="JAAIKR010000018">
    <property type="protein sequence ID" value="MBR9729339.1"/>
    <property type="molecule type" value="Genomic_DNA"/>
</dbReference>
<name>A0ABS5I5N8_9GAMM</name>
<evidence type="ECO:0000256" key="1">
    <source>
        <dbReference type="ARBA" id="ARBA00007435"/>
    </source>
</evidence>
<evidence type="ECO:0000313" key="3">
    <source>
        <dbReference type="EMBL" id="MBR9729339.1"/>
    </source>
</evidence>
<protein>
    <submittedName>
        <fullName evidence="3">GIY-YIG nuclease family protein</fullName>
    </submittedName>
</protein>
<organism evidence="3 4">
    <name type="scientific">Shewanella intestini</name>
    <dbReference type="NCBI Taxonomy" id="2017544"/>
    <lineage>
        <taxon>Bacteria</taxon>
        <taxon>Pseudomonadati</taxon>
        <taxon>Pseudomonadota</taxon>
        <taxon>Gammaproteobacteria</taxon>
        <taxon>Alteromonadales</taxon>
        <taxon>Shewanellaceae</taxon>
        <taxon>Shewanella</taxon>
    </lineage>
</organism>